<dbReference type="GO" id="GO:0004843">
    <property type="term" value="F:cysteine-type deubiquitinase activity"/>
    <property type="evidence" value="ECO:0007669"/>
    <property type="project" value="InterPro"/>
</dbReference>
<dbReference type="InterPro" id="IPR028889">
    <property type="entry name" value="USP"/>
</dbReference>
<dbReference type="PROSITE" id="PS00973">
    <property type="entry name" value="USP_2"/>
    <property type="match status" value="1"/>
</dbReference>
<dbReference type="Gene3D" id="3.90.70.10">
    <property type="entry name" value="Cysteine proteinases"/>
    <property type="match status" value="1"/>
</dbReference>
<dbReference type="Pfam" id="PF00443">
    <property type="entry name" value="UCH"/>
    <property type="match status" value="1"/>
</dbReference>
<dbReference type="PANTHER" id="PTHR24006">
    <property type="entry name" value="UBIQUITIN CARBOXYL-TERMINAL HYDROLASE"/>
    <property type="match status" value="1"/>
</dbReference>
<dbReference type="Proteomes" id="UP000584326">
    <property type="component" value="Unassembled WGS sequence"/>
</dbReference>
<feature type="non-terminal residue" evidence="2">
    <location>
        <position position="1"/>
    </location>
</feature>
<sequence length="328" mass="36826">MALPGRDLPLQKLHVPWQQTHSVGAGLFNLGNTGFVNSVLQCLTHTAPLASYMLSRQHSQSCVQQGFCMMCTLQAHVHEVLSCSGSAVSPEGVISQLPRIGQHFQLGNQEDAHEFFYYAMDAMQRACLSRDSDWNTSQASRVIDQVFTGFLQSRGTFQRYNGIFDSICGKQLLVHSSMASTSIAVRIGCCNGQRQVTTIGIHNCLCLFSRCKQLTRVAKRLTIHHCPNILTLCLKRFDPFSGRKINSVVKYPAYLHLGAYMSEAPEIPLIYSLYAVLVHQGHSCYEGHYYCFVKASNGRWYKMDDESVVPCDTKTVLSQQAYLLFYTR</sequence>
<keyword evidence="3" id="KW-1185">Reference proteome</keyword>
<dbReference type="SUPFAM" id="SSF54001">
    <property type="entry name" value="Cysteine proteinases"/>
    <property type="match status" value="1"/>
</dbReference>
<dbReference type="InterPro" id="IPR018200">
    <property type="entry name" value="USP_CS"/>
</dbReference>
<proteinExistence type="predicted"/>
<dbReference type="AlphaFoldDB" id="A0A7L4H4I1"/>
<dbReference type="GO" id="GO:0005634">
    <property type="term" value="C:nucleus"/>
    <property type="evidence" value="ECO:0007669"/>
    <property type="project" value="TreeGrafter"/>
</dbReference>
<evidence type="ECO:0000313" key="2">
    <source>
        <dbReference type="EMBL" id="NXX20001.1"/>
    </source>
</evidence>
<comment type="caution">
    <text evidence="2">The sequence shown here is derived from an EMBL/GenBank/DDBJ whole genome shotgun (WGS) entry which is preliminary data.</text>
</comment>
<dbReference type="OrthoDB" id="420187at2759"/>
<name>A0A7L4H4I1_PODST</name>
<feature type="non-terminal residue" evidence="2">
    <location>
        <position position="328"/>
    </location>
</feature>
<dbReference type="InterPro" id="IPR050164">
    <property type="entry name" value="Peptidase_C19"/>
</dbReference>
<protein>
    <submittedName>
        <fullName evidence="2">UBP42 hydrolase</fullName>
    </submittedName>
</protein>
<evidence type="ECO:0000313" key="3">
    <source>
        <dbReference type="Proteomes" id="UP000584326"/>
    </source>
</evidence>
<dbReference type="EMBL" id="VZTK01022599">
    <property type="protein sequence ID" value="NXX20001.1"/>
    <property type="molecule type" value="Genomic_DNA"/>
</dbReference>
<dbReference type="GO" id="GO:0016579">
    <property type="term" value="P:protein deubiquitination"/>
    <property type="evidence" value="ECO:0007669"/>
    <property type="project" value="InterPro"/>
</dbReference>
<keyword evidence="2" id="KW-0378">Hydrolase</keyword>
<dbReference type="PANTHER" id="PTHR24006:SF727">
    <property type="entry name" value="UBIQUITIN CARBOXYL-TERMINAL HYDROLASE 42"/>
    <property type="match status" value="1"/>
</dbReference>
<dbReference type="InterPro" id="IPR001394">
    <property type="entry name" value="Peptidase_C19_UCH"/>
</dbReference>
<evidence type="ECO:0000259" key="1">
    <source>
        <dbReference type="PROSITE" id="PS50235"/>
    </source>
</evidence>
<reference evidence="2 3" key="1">
    <citation type="submission" date="2020-02" db="EMBL/GenBank/DDBJ databases">
        <title>Bird 10,000 Genomes (B10K) Project - Family phase.</title>
        <authorList>
            <person name="Zhang G."/>
        </authorList>
    </citation>
    <scope>NUCLEOTIDE SEQUENCE [LARGE SCALE GENOMIC DNA]</scope>
    <source>
        <strain evidence="2">B10K-DU-001-40</strain>
        <tissue evidence="2">Muscle</tissue>
    </source>
</reference>
<dbReference type="GO" id="GO:0005829">
    <property type="term" value="C:cytosol"/>
    <property type="evidence" value="ECO:0007669"/>
    <property type="project" value="TreeGrafter"/>
</dbReference>
<accession>A0A7L4H4I1</accession>
<dbReference type="InterPro" id="IPR038765">
    <property type="entry name" value="Papain-like_cys_pep_sf"/>
</dbReference>
<organism evidence="2 3">
    <name type="scientific">Podargus strigoides</name>
    <name type="common">Tawny frogmouth</name>
    <name type="synonym">Caprimulgus strigoides</name>
    <dbReference type="NCBI Taxonomy" id="8905"/>
    <lineage>
        <taxon>Eukaryota</taxon>
        <taxon>Metazoa</taxon>
        <taxon>Chordata</taxon>
        <taxon>Craniata</taxon>
        <taxon>Vertebrata</taxon>
        <taxon>Euteleostomi</taxon>
        <taxon>Archelosauria</taxon>
        <taxon>Archosauria</taxon>
        <taxon>Dinosauria</taxon>
        <taxon>Saurischia</taxon>
        <taxon>Theropoda</taxon>
        <taxon>Coelurosauria</taxon>
        <taxon>Aves</taxon>
        <taxon>Neognathae</taxon>
        <taxon>Neoaves</taxon>
        <taxon>Strisores</taxon>
        <taxon>Caprimulgiformes</taxon>
        <taxon>Podargidae</taxon>
        <taxon>Podargus</taxon>
    </lineage>
</organism>
<feature type="domain" description="USP" evidence="1">
    <location>
        <begin position="25"/>
        <end position="328"/>
    </location>
</feature>
<dbReference type="FunFam" id="3.90.70.10:FF:000119">
    <property type="entry name" value="Ubiquitin specific peptidase 36"/>
    <property type="match status" value="1"/>
</dbReference>
<gene>
    <name evidence="2" type="primary">Usp42_2</name>
    <name evidence="2" type="ORF">PODSTR_R01043</name>
</gene>
<dbReference type="PROSITE" id="PS50235">
    <property type="entry name" value="USP_3"/>
    <property type="match status" value="1"/>
</dbReference>
<dbReference type="GO" id="GO:0042981">
    <property type="term" value="P:regulation of apoptotic process"/>
    <property type="evidence" value="ECO:0007669"/>
    <property type="project" value="TreeGrafter"/>
</dbReference>